<comment type="caution">
    <text evidence="7">The sequence shown here is derived from an EMBL/GenBank/DDBJ whole genome shotgun (WGS) entry which is preliminary data.</text>
</comment>
<dbReference type="Pfam" id="PF07732">
    <property type="entry name" value="Cu-oxidase_3"/>
    <property type="match status" value="1"/>
</dbReference>
<dbReference type="AlphaFoldDB" id="A0A9W9RPB5"/>
<gene>
    <name evidence="7" type="ORF">N7496_009575</name>
</gene>
<comment type="similarity">
    <text evidence="1">Belongs to the multicopper oxidase family.</text>
</comment>
<feature type="region of interest" description="Disordered" evidence="3">
    <location>
        <begin position="241"/>
        <end position="265"/>
    </location>
</feature>
<dbReference type="InterPro" id="IPR011706">
    <property type="entry name" value="Cu-oxidase_C"/>
</dbReference>
<dbReference type="Gene3D" id="2.60.40.420">
    <property type="entry name" value="Cupredoxins - blue copper proteins"/>
    <property type="match status" value="3"/>
</dbReference>
<feature type="domain" description="Plastocyanin-like" evidence="4">
    <location>
        <begin position="141"/>
        <end position="240"/>
    </location>
</feature>
<dbReference type="InterPro" id="IPR045087">
    <property type="entry name" value="Cu-oxidase_fam"/>
</dbReference>
<dbReference type="InterPro" id="IPR008972">
    <property type="entry name" value="Cupredoxin"/>
</dbReference>
<evidence type="ECO:0000256" key="2">
    <source>
        <dbReference type="ARBA" id="ARBA00023008"/>
    </source>
</evidence>
<proteinExistence type="inferred from homology"/>
<dbReference type="PANTHER" id="PTHR11709">
    <property type="entry name" value="MULTI-COPPER OXIDASE"/>
    <property type="match status" value="1"/>
</dbReference>
<evidence type="ECO:0000256" key="3">
    <source>
        <dbReference type="SAM" id="MobiDB-lite"/>
    </source>
</evidence>
<dbReference type="SUPFAM" id="SSF49503">
    <property type="entry name" value="Cupredoxins"/>
    <property type="match status" value="3"/>
</dbReference>
<dbReference type="Pfam" id="PF00394">
    <property type="entry name" value="Cu-oxidase"/>
    <property type="match status" value="1"/>
</dbReference>
<keyword evidence="8" id="KW-1185">Reference proteome</keyword>
<organism evidence="7 8">
    <name type="scientific">Penicillium cataractarum</name>
    <dbReference type="NCBI Taxonomy" id="2100454"/>
    <lineage>
        <taxon>Eukaryota</taxon>
        <taxon>Fungi</taxon>
        <taxon>Dikarya</taxon>
        <taxon>Ascomycota</taxon>
        <taxon>Pezizomycotina</taxon>
        <taxon>Eurotiomycetes</taxon>
        <taxon>Eurotiomycetidae</taxon>
        <taxon>Eurotiales</taxon>
        <taxon>Aspergillaceae</taxon>
        <taxon>Penicillium</taxon>
    </lineage>
</organism>
<reference evidence="7" key="2">
    <citation type="journal article" date="2023" name="IMA Fungus">
        <title>Comparative genomic study of the Penicillium genus elucidates a diverse pangenome and 15 lateral gene transfer events.</title>
        <authorList>
            <person name="Petersen C."/>
            <person name="Sorensen T."/>
            <person name="Nielsen M.R."/>
            <person name="Sondergaard T.E."/>
            <person name="Sorensen J.L."/>
            <person name="Fitzpatrick D.A."/>
            <person name="Frisvad J.C."/>
            <person name="Nielsen K.L."/>
        </authorList>
    </citation>
    <scope>NUCLEOTIDE SEQUENCE</scope>
    <source>
        <strain evidence="7">IBT 29864</strain>
    </source>
</reference>
<evidence type="ECO:0000256" key="1">
    <source>
        <dbReference type="ARBA" id="ARBA00010609"/>
    </source>
</evidence>
<dbReference type="Proteomes" id="UP001147782">
    <property type="component" value="Unassembled WGS sequence"/>
</dbReference>
<dbReference type="RefSeq" id="XP_056551489.1">
    <property type="nucleotide sequence ID" value="XM_056702489.1"/>
</dbReference>
<evidence type="ECO:0000313" key="8">
    <source>
        <dbReference type="Proteomes" id="UP001147782"/>
    </source>
</evidence>
<evidence type="ECO:0000313" key="7">
    <source>
        <dbReference type="EMBL" id="KAJ5363862.1"/>
    </source>
</evidence>
<dbReference type="GO" id="GO:0016491">
    <property type="term" value="F:oxidoreductase activity"/>
    <property type="evidence" value="ECO:0007669"/>
    <property type="project" value="InterPro"/>
</dbReference>
<protein>
    <recommendedName>
        <fullName evidence="9">Multicopper oxidase</fullName>
    </recommendedName>
</protein>
<dbReference type="GO" id="GO:0005507">
    <property type="term" value="F:copper ion binding"/>
    <property type="evidence" value="ECO:0007669"/>
    <property type="project" value="InterPro"/>
</dbReference>
<sequence length="409" mass="44663">MTLKTGSVGNLDSTLTLTSTSLGQTRDLHVGQRPVSGATLVADWGDTIVVNVKNSMQYNGTGLHWHGIRQLGTVEQDGVPGITECPLATNDSRTYKFKATQYGTSWYHSHFNAQYGNGLLGGIHINGPSTANYDIDLGHFFVSDWYYDTAEQDALRTAAAFLGAPAVGNADTVLVNGTNKSPDNSTGSWSTTTIIPGKTYRLRVVNSGVDNQIRISLDNHPLTIIANDLVPIEPITVDTLLKGTKPSDPTSSAYPDPGDCNEPSPLRPWIHQTVPNNTFVDNVDSLILAFTGVTFPGVNGTGISWTFNNTGILVDWSDPTLKYVVEHDNNFNKNMSVIKLPGYNEWAFWVIQAKDGANTVSPIPHPMHLHGHDFFIIGQKENAIFDNEADFQSLNFTRPPRRDVALLPN</sequence>
<dbReference type="OrthoDB" id="2121828at2759"/>
<dbReference type="Pfam" id="PF07731">
    <property type="entry name" value="Cu-oxidase_2"/>
    <property type="match status" value="1"/>
</dbReference>
<name>A0A9W9RPB5_9EURO</name>
<dbReference type="PANTHER" id="PTHR11709:SF414">
    <property type="entry name" value="ADR239WP"/>
    <property type="match status" value="1"/>
</dbReference>
<evidence type="ECO:0008006" key="9">
    <source>
        <dbReference type="Google" id="ProtNLM"/>
    </source>
</evidence>
<dbReference type="EMBL" id="JAPZBS010000008">
    <property type="protein sequence ID" value="KAJ5363862.1"/>
    <property type="molecule type" value="Genomic_DNA"/>
</dbReference>
<dbReference type="InterPro" id="IPR001117">
    <property type="entry name" value="Cu-oxidase_2nd"/>
</dbReference>
<feature type="domain" description="Plastocyanin-like" evidence="6">
    <location>
        <begin position="33"/>
        <end position="128"/>
    </location>
</feature>
<evidence type="ECO:0000259" key="5">
    <source>
        <dbReference type="Pfam" id="PF07731"/>
    </source>
</evidence>
<evidence type="ECO:0000259" key="6">
    <source>
        <dbReference type="Pfam" id="PF07732"/>
    </source>
</evidence>
<feature type="domain" description="Plastocyanin-like" evidence="5">
    <location>
        <begin position="327"/>
        <end position="408"/>
    </location>
</feature>
<keyword evidence="2" id="KW-0186">Copper</keyword>
<evidence type="ECO:0000259" key="4">
    <source>
        <dbReference type="Pfam" id="PF00394"/>
    </source>
</evidence>
<reference evidence="7" key="1">
    <citation type="submission" date="2022-11" db="EMBL/GenBank/DDBJ databases">
        <authorList>
            <person name="Petersen C."/>
        </authorList>
    </citation>
    <scope>NUCLEOTIDE SEQUENCE</scope>
    <source>
        <strain evidence="7">IBT 29864</strain>
    </source>
</reference>
<accession>A0A9W9RPB5</accession>
<dbReference type="InterPro" id="IPR011707">
    <property type="entry name" value="Cu-oxidase-like_N"/>
</dbReference>
<dbReference type="GeneID" id="81441668"/>